<proteinExistence type="predicted"/>
<evidence type="ECO:0000313" key="1">
    <source>
        <dbReference type="EMBL" id="EMD35927.1"/>
    </source>
</evidence>
<dbReference type="OrthoDB" id="2548233at2759"/>
<accession>M2RC34</accession>
<dbReference type="HOGENOM" id="CLU_1085862_0_0_1"/>
<dbReference type="Proteomes" id="UP000016930">
    <property type="component" value="Unassembled WGS sequence"/>
</dbReference>
<evidence type="ECO:0008006" key="3">
    <source>
        <dbReference type="Google" id="ProtNLM"/>
    </source>
</evidence>
<sequence>MWIDPKPSHTIHYQRSIPSDVAKTTRLIFVLSKSETVRILQNLKDYGVSPVHLLHAVSALAVFALNPVTDDDDLTAHVTHPTALMALSRWFVPSINIKTHFVSSMTLAPVRLAWRDLANIPDEKDRLLRALQLYKVQFDAYLSSPHTAHLAAQMARLAGPEPDASVNIASTVPTNVGNIEKMISTKWYNLGDTREPVISLLHWHMGVKVTIPACPLHMWTMNSQLTVQIHGSDHYDESVLRSYLNEIVRQIRLLGE</sequence>
<reference evidence="1 2" key="1">
    <citation type="journal article" date="2012" name="Proc. Natl. Acad. Sci. U.S.A.">
        <title>Comparative genomics of Ceriporiopsis subvermispora and Phanerochaete chrysosporium provide insight into selective ligninolysis.</title>
        <authorList>
            <person name="Fernandez-Fueyo E."/>
            <person name="Ruiz-Duenas F.J."/>
            <person name="Ferreira P."/>
            <person name="Floudas D."/>
            <person name="Hibbett D.S."/>
            <person name="Canessa P."/>
            <person name="Larrondo L.F."/>
            <person name="James T.Y."/>
            <person name="Seelenfreund D."/>
            <person name="Lobos S."/>
            <person name="Polanco R."/>
            <person name="Tello M."/>
            <person name="Honda Y."/>
            <person name="Watanabe T."/>
            <person name="Watanabe T."/>
            <person name="Ryu J.S."/>
            <person name="Kubicek C.P."/>
            <person name="Schmoll M."/>
            <person name="Gaskell J."/>
            <person name="Hammel K.E."/>
            <person name="St John F.J."/>
            <person name="Vanden Wymelenberg A."/>
            <person name="Sabat G."/>
            <person name="Splinter BonDurant S."/>
            <person name="Syed K."/>
            <person name="Yadav J.S."/>
            <person name="Doddapaneni H."/>
            <person name="Subramanian V."/>
            <person name="Lavin J.L."/>
            <person name="Oguiza J.A."/>
            <person name="Perez G."/>
            <person name="Pisabarro A.G."/>
            <person name="Ramirez L."/>
            <person name="Santoyo F."/>
            <person name="Master E."/>
            <person name="Coutinho P.M."/>
            <person name="Henrissat B."/>
            <person name="Lombard V."/>
            <person name="Magnuson J.K."/>
            <person name="Kuees U."/>
            <person name="Hori C."/>
            <person name="Igarashi K."/>
            <person name="Samejima M."/>
            <person name="Held B.W."/>
            <person name="Barry K.W."/>
            <person name="LaButti K.M."/>
            <person name="Lapidus A."/>
            <person name="Lindquist E.A."/>
            <person name="Lucas S.M."/>
            <person name="Riley R."/>
            <person name="Salamov A.A."/>
            <person name="Hoffmeister D."/>
            <person name="Schwenk D."/>
            <person name="Hadar Y."/>
            <person name="Yarden O."/>
            <person name="de Vries R.P."/>
            <person name="Wiebenga A."/>
            <person name="Stenlid J."/>
            <person name="Eastwood D."/>
            <person name="Grigoriev I.V."/>
            <person name="Berka R.M."/>
            <person name="Blanchette R.A."/>
            <person name="Kersten P."/>
            <person name="Martinez A.T."/>
            <person name="Vicuna R."/>
            <person name="Cullen D."/>
        </authorList>
    </citation>
    <scope>NUCLEOTIDE SEQUENCE [LARGE SCALE GENOMIC DNA]</scope>
    <source>
        <strain evidence="1 2">B</strain>
    </source>
</reference>
<dbReference type="AlphaFoldDB" id="M2RC34"/>
<protein>
    <recommendedName>
        <fullName evidence="3">O-acyltransferase WSD1 C-terminal domain-containing protein</fullName>
    </recommendedName>
</protein>
<dbReference type="EMBL" id="KB445799">
    <property type="protein sequence ID" value="EMD35927.1"/>
    <property type="molecule type" value="Genomic_DNA"/>
</dbReference>
<name>M2RC34_CERS8</name>
<evidence type="ECO:0000313" key="2">
    <source>
        <dbReference type="Proteomes" id="UP000016930"/>
    </source>
</evidence>
<organism evidence="1 2">
    <name type="scientific">Ceriporiopsis subvermispora (strain B)</name>
    <name type="common">White-rot fungus</name>
    <name type="synonym">Gelatoporia subvermispora</name>
    <dbReference type="NCBI Taxonomy" id="914234"/>
    <lineage>
        <taxon>Eukaryota</taxon>
        <taxon>Fungi</taxon>
        <taxon>Dikarya</taxon>
        <taxon>Basidiomycota</taxon>
        <taxon>Agaricomycotina</taxon>
        <taxon>Agaricomycetes</taxon>
        <taxon>Polyporales</taxon>
        <taxon>Gelatoporiaceae</taxon>
        <taxon>Gelatoporia</taxon>
    </lineage>
</organism>
<gene>
    <name evidence="1" type="ORF">CERSUDRAFT_85009</name>
</gene>
<dbReference type="Gene3D" id="3.30.559.30">
    <property type="entry name" value="Nonribosomal peptide synthetase, condensation domain"/>
    <property type="match status" value="1"/>
</dbReference>
<keyword evidence="2" id="KW-1185">Reference proteome</keyword>